<feature type="region of interest" description="Disordered" evidence="1">
    <location>
        <begin position="1"/>
        <end position="45"/>
    </location>
</feature>
<gene>
    <name evidence="2" type="ORF">B0H17DRAFT_554794</name>
</gene>
<keyword evidence="3" id="KW-1185">Reference proteome</keyword>
<protein>
    <submittedName>
        <fullName evidence="2">Uncharacterized protein</fullName>
    </submittedName>
</protein>
<accession>A0AAD7DI15</accession>
<name>A0AAD7DI15_MYCRO</name>
<dbReference type="Gene3D" id="3.30.559.10">
    <property type="entry name" value="Chloramphenicol acetyltransferase-like domain"/>
    <property type="match status" value="1"/>
</dbReference>
<reference evidence="2" key="1">
    <citation type="submission" date="2023-03" db="EMBL/GenBank/DDBJ databases">
        <title>Massive genome expansion in bonnet fungi (Mycena s.s.) driven by repeated elements and novel gene families across ecological guilds.</title>
        <authorList>
            <consortium name="Lawrence Berkeley National Laboratory"/>
            <person name="Harder C.B."/>
            <person name="Miyauchi S."/>
            <person name="Viragh M."/>
            <person name="Kuo A."/>
            <person name="Thoen E."/>
            <person name="Andreopoulos B."/>
            <person name="Lu D."/>
            <person name="Skrede I."/>
            <person name="Drula E."/>
            <person name="Henrissat B."/>
            <person name="Morin E."/>
            <person name="Kohler A."/>
            <person name="Barry K."/>
            <person name="LaButti K."/>
            <person name="Morin E."/>
            <person name="Salamov A."/>
            <person name="Lipzen A."/>
            <person name="Mereny Z."/>
            <person name="Hegedus B."/>
            <person name="Baldrian P."/>
            <person name="Stursova M."/>
            <person name="Weitz H."/>
            <person name="Taylor A."/>
            <person name="Grigoriev I.V."/>
            <person name="Nagy L.G."/>
            <person name="Martin F."/>
            <person name="Kauserud H."/>
        </authorList>
    </citation>
    <scope>NUCLEOTIDE SEQUENCE</scope>
    <source>
        <strain evidence="2">CBHHK067</strain>
    </source>
</reference>
<proteinExistence type="predicted"/>
<comment type="caution">
    <text evidence="2">The sequence shown here is derived from an EMBL/GenBank/DDBJ whole genome shotgun (WGS) entry which is preliminary data.</text>
</comment>
<dbReference type="EMBL" id="JARKIE010000056">
    <property type="protein sequence ID" value="KAJ7691776.1"/>
    <property type="molecule type" value="Genomic_DNA"/>
</dbReference>
<evidence type="ECO:0000313" key="3">
    <source>
        <dbReference type="Proteomes" id="UP001221757"/>
    </source>
</evidence>
<dbReference type="AlphaFoldDB" id="A0AAD7DI15"/>
<dbReference type="InterPro" id="IPR023213">
    <property type="entry name" value="CAT-like_dom_sf"/>
</dbReference>
<evidence type="ECO:0000313" key="2">
    <source>
        <dbReference type="EMBL" id="KAJ7691776.1"/>
    </source>
</evidence>
<organism evidence="2 3">
    <name type="scientific">Mycena rosella</name>
    <name type="common">Pink bonnet</name>
    <name type="synonym">Agaricus rosellus</name>
    <dbReference type="NCBI Taxonomy" id="1033263"/>
    <lineage>
        <taxon>Eukaryota</taxon>
        <taxon>Fungi</taxon>
        <taxon>Dikarya</taxon>
        <taxon>Basidiomycota</taxon>
        <taxon>Agaricomycotina</taxon>
        <taxon>Agaricomycetes</taxon>
        <taxon>Agaricomycetidae</taxon>
        <taxon>Agaricales</taxon>
        <taxon>Marasmiineae</taxon>
        <taxon>Mycenaceae</taxon>
        <taxon>Mycena</taxon>
    </lineage>
</organism>
<sequence length="193" mass="21444">MGCSSSKFDADTPPIAFTVDDYPEPDRSATRPELPMHLPDSSEATQPSIYSLPELEVYSKSRKCPTLLAGFLVPNTPVIHIHVATFDDLTFIGLTASHAALDALGARTLLYAWTHLLNGDNIDTIPGMDWDTAPFESFMRPTAVTVPRGWFEPERPSWLLRAVHPWMRILWAPKDATHPTGVKQGVTRLVRVP</sequence>
<dbReference type="Proteomes" id="UP001221757">
    <property type="component" value="Unassembled WGS sequence"/>
</dbReference>
<evidence type="ECO:0000256" key="1">
    <source>
        <dbReference type="SAM" id="MobiDB-lite"/>
    </source>
</evidence>